<dbReference type="AlphaFoldDB" id="A0A1S9RY92"/>
<name>A0A1S9RY92_PENBI</name>
<reference evidence="2" key="1">
    <citation type="submission" date="2015-09" db="EMBL/GenBank/DDBJ databases">
        <authorList>
            <person name="Fill T.P."/>
            <person name="Baretta J.F."/>
            <person name="de Almeida L.G."/>
            <person name="Rocha M."/>
            <person name="de Souza D.H."/>
            <person name="Malavazi I."/>
            <person name="Cerdeira L.T."/>
            <person name="Hong H."/>
            <person name="Samborskyy M."/>
            <person name="de Vasconcelos A.T."/>
            <person name="Leadlay P."/>
            <person name="Rodrigues-Filho E."/>
        </authorList>
    </citation>
    <scope>NUCLEOTIDE SEQUENCE [LARGE SCALE GENOMIC DNA]</scope>
    <source>
        <strain evidence="2">LaBioMMi 136</strain>
    </source>
</reference>
<dbReference type="EMBL" id="LJBN01000101">
    <property type="protein sequence ID" value="OOQ89938.1"/>
    <property type="molecule type" value="Genomic_DNA"/>
</dbReference>
<organism evidence="1 2">
    <name type="scientific">Penicillium brasilianum</name>
    <dbReference type="NCBI Taxonomy" id="104259"/>
    <lineage>
        <taxon>Eukaryota</taxon>
        <taxon>Fungi</taxon>
        <taxon>Dikarya</taxon>
        <taxon>Ascomycota</taxon>
        <taxon>Pezizomycotina</taxon>
        <taxon>Eurotiomycetes</taxon>
        <taxon>Eurotiomycetidae</taxon>
        <taxon>Eurotiales</taxon>
        <taxon>Aspergillaceae</taxon>
        <taxon>Penicillium</taxon>
    </lineage>
</organism>
<evidence type="ECO:0000313" key="1">
    <source>
        <dbReference type="EMBL" id="OOQ89938.1"/>
    </source>
</evidence>
<accession>A0A1S9RY92</accession>
<sequence>MILLETDMHTLLTSAQRVCRNWRSRIEYSVDLQAALFFRPVKYRLPRGELGIRNPLPTDYIWPFFCARNELYWGAPPIEGGAEIPMYNPRDIERFFREGASWRRMLFQQSPRSCIGLVEEDGKAADGPAYTEAKVRPFEDYLRIGDIIFSYEDSFHHPHEALGRRPLIHPLPEEGLLWNTGASLTMYPPV</sequence>
<comment type="caution">
    <text evidence="1">The sequence shown here is derived from an EMBL/GenBank/DDBJ whole genome shotgun (WGS) entry which is preliminary data.</text>
</comment>
<protein>
    <recommendedName>
        <fullName evidence="3">F-box domain-containing protein</fullName>
    </recommendedName>
</protein>
<evidence type="ECO:0000313" key="2">
    <source>
        <dbReference type="Proteomes" id="UP000190744"/>
    </source>
</evidence>
<evidence type="ECO:0008006" key="3">
    <source>
        <dbReference type="Google" id="ProtNLM"/>
    </source>
</evidence>
<gene>
    <name evidence="1" type="ORF">PEBR_08329</name>
</gene>
<proteinExistence type="predicted"/>
<dbReference type="Proteomes" id="UP000190744">
    <property type="component" value="Unassembled WGS sequence"/>
</dbReference>